<dbReference type="Pfam" id="PF18939">
    <property type="entry name" value="DUF5686"/>
    <property type="match status" value="1"/>
</dbReference>
<dbReference type="InterPro" id="IPR008969">
    <property type="entry name" value="CarboxyPept-like_regulatory"/>
</dbReference>
<dbReference type="AlphaFoldDB" id="A0A4R0M9V6"/>
<reference evidence="1 2" key="1">
    <citation type="submission" date="2019-02" db="EMBL/GenBank/DDBJ databases">
        <title>Pedobacter sp. RP-3-8 sp. nov., isolated from Arctic soil.</title>
        <authorList>
            <person name="Dahal R.H."/>
        </authorList>
    </citation>
    <scope>NUCLEOTIDE SEQUENCE [LARGE SCALE GENOMIC DNA]</scope>
    <source>
        <strain evidence="1 2">RP-3-8</strain>
    </source>
</reference>
<dbReference type="Proteomes" id="UP000291117">
    <property type="component" value="Unassembled WGS sequence"/>
</dbReference>
<dbReference type="OrthoDB" id="983143at2"/>
<keyword evidence="2" id="KW-1185">Reference proteome</keyword>
<dbReference type="SUPFAM" id="SSF49464">
    <property type="entry name" value="Carboxypeptidase regulatory domain-like"/>
    <property type="match status" value="1"/>
</dbReference>
<keyword evidence="1" id="KW-0378">Hydrolase</keyword>
<evidence type="ECO:0000313" key="2">
    <source>
        <dbReference type="Proteomes" id="UP000291117"/>
    </source>
</evidence>
<evidence type="ECO:0000313" key="1">
    <source>
        <dbReference type="EMBL" id="TCC82938.1"/>
    </source>
</evidence>
<dbReference type="GO" id="GO:0004180">
    <property type="term" value="F:carboxypeptidase activity"/>
    <property type="evidence" value="ECO:0007669"/>
    <property type="project" value="UniProtKB-KW"/>
</dbReference>
<protein>
    <submittedName>
        <fullName evidence="1">Carboxypeptidase-like regulatory domain-containing protein</fullName>
    </submittedName>
</protein>
<name>A0A4R0M9V6_9SPHI</name>
<proteinExistence type="predicted"/>
<dbReference type="Gene3D" id="2.60.40.1120">
    <property type="entry name" value="Carboxypeptidase-like, regulatory domain"/>
    <property type="match status" value="1"/>
</dbReference>
<keyword evidence="1" id="KW-0121">Carboxypeptidase</keyword>
<keyword evidence="1" id="KW-0645">Protease</keyword>
<accession>A0A4R0M9V6</accession>
<gene>
    <name evidence="1" type="ORF">EZ444_26155</name>
</gene>
<dbReference type="InterPro" id="IPR043741">
    <property type="entry name" value="DUF5686"/>
</dbReference>
<comment type="caution">
    <text evidence="1">The sequence shown here is derived from an EMBL/GenBank/DDBJ whole genome shotgun (WGS) entry which is preliminary data.</text>
</comment>
<organism evidence="1 2">
    <name type="scientific">Pedobacter hiemivivus</name>
    <dbReference type="NCBI Taxonomy" id="2530454"/>
    <lineage>
        <taxon>Bacteria</taxon>
        <taxon>Pseudomonadati</taxon>
        <taxon>Bacteroidota</taxon>
        <taxon>Sphingobacteriia</taxon>
        <taxon>Sphingobacteriales</taxon>
        <taxon>Sphingobacteriaceae</taxon>
        <taxon>Pedobacter</taxon>
    </lineage>
</organism>
<dbReference type="EMBL" id="SJSM01000037">
    <property type="protein sequence ID" value="TCC82938.1"/>
    <property type="molecule type" value="Genomic_DNA"/>
</dbReference>
<dbReference type="Pfam" id="PF13715">
    <property type="entry name" value="CarbopepD_reg_2"/>
    <property type="match status" value="1"/>
</dbReference>
<sequence>MFSHLIIFCRIVVNAIPFNLLHLFPLQSLSKLLSSAGLLILFFSLPSFGQTTIKGVIKDKHTKQPIPAVSISFSGITGGTVSDKEGFFQIRVSKTIKGLVFSAIGYKKLHYTMSAKESPYVNIELEEASNDLDGVSIVGAKKPRYRNKNNEAVELIRNVIANRDKNRNKQDSTVVFNQYEKLNMSLNMGAAEIPTSSFLRKFPFLLKTADTLRIPGRALVPLFMRERLTMLQETKDHVDDKSVVLDEKQSRVDQGFDEDGVDEYLNHIYQHVDIYDHDISLGSQRFLSPISSLAPEFYKYFIADTIKDVKPYVVRLAFSPRSKQDQLFMGEMLIPLDGNYAVSSVTLYLNKAININWVNDFQASVEYQRDKKGQYYISKSTTAMDLGLFKGKHSLYGIRTVATFDYRIGNNKGVVFPKPRLLSARKKKEDTFNRPLALSSLELNAYKNIDSLKVSPKFKRFMSLSTLVMSGYNKQGPIDIGPVTSFYSFNNVEGTRLRLSARTNEDFSDKWLIDGGVAYGTKDKEWKHAVGVIYSFKPEGILRFPLNSITLKSSYETQIPGQDFSFIEEDNFLLSFKRGVDDKRLYTRKWSGEYVREMENHLSYRVGYRNQEFTPAGGLFFQPASGAPLVPNLQVSEFTSEFRWAPKEQFFQGKRFRRPIKNGYPVFTLRASTAVKGFLGGDYTYQNLSLNIFKRVYISPFGYSDVIVEGGMILGKVPFPLLSIHKANQTYSYQIQSYNLMNFMEFMSDRYANINIDHSLNGLVLNKIPLIKKLQLREVFSVKVLYGGISAKNRPENDPNLYKFITDKDGVQTSFALGKTPYVEGSVGLSNIFKLLRIDYVRRFTYLDHPQVAKSGIRARIHLDF</sequence>